<evidence type="ECO:0000313" key="3">
    <source>
        <dbReference type="Proteomes" id="UP001575181"/>
    </source>
</evidence>
<dbReference type="EMBL" id="JBGUAW010000016">
    <property type="protein sequence ID" value="MFA9462530.1"/>
    <property type="molecule type" value="Genomic_DNA"/>
</dbReference>
<reference evidence="2 3" key="1">
    <citation type="submission" date="2024-08" db="EMBL/GenBank/DDBJ databases">
        <title>Whole-genome sequencing of halo(alkali)philic microorganisms from hypersaline lakes.</title>
        <authorList>
            <person name="Sorokin D.Y."/>
            <person name="Merkel A.Y."/>
            <person name="Messina E."/>
            <person name="Yakimov M."/>
        </authorList>
    </citation>
    <scope>NUCLEOTIDE SEQUENCE [LARGE SCALE GENOMIC DNA]</scope>
    <source>
        <strain evidence="2 3">Cl-TMA</strain>
    </source>
</reference>
<proteinExistence type="inferred from homology"/>
<organism evidence="2 3">
    <name type="scientific">Thiohalorhabdus methylotrophus</name>
    <dbReference type="NCBI Taxonomy" id="3242694"/>
    <lineage>
        <taxon>Bacteria</taxon>
        <taxon>Pseudomonadati</taxon>
        <taxon>Pseudomonadota</taxon>
        <taxon>Gammaproteobacteria</taxon>
        <taxon>Thiohalorhabdales</taxon>
        <taxon>Thiohalorhabdaceae</taxon>
        <taxon>Thiohalorhabdus</taxon>
    </lineage>
</organism>
<evidence type="ECO:0000313" key="2">
    <source>
        <dbReference type="EMBL" id="MFA9462530.1"/>
    </source>
</evidence>
<comment type="caution">
    <text evidence="2">The sequence shown here is derived from an EMBL/GenBank/DDBJ whole genome shotgun (WGS) entry which is preliminary data.</text>
</comment>
<sequence>MEASTKDLRLHTRELLAAVDRGEEVVITWHGKRYARLTGWRQEERGAGERNPAFGLWADRSGDVDDEVRALRQGRELP</sequence>
<comment type="similarity">
    <text evidence="1">Belongs to the phD/YefM antitoxin family.</text>
</comment>
<dbReference type="InterPro" id="IPR036165">
    <property type="entry name" value="YefM-like_sf"/>
</dbReference>
<gene>
    <name evidence="2" type="ORF">ACERLL_17120</name>
</gene>
<name>A0ABV4U2K2_9GAMM</name>
<keyword evidence="3" id="KW-1185">Reference proteome</keyword>
<dbReference type="SUPFAM" id="SSF143120">
    <property type="entry name" value="YefM-like"/>
    <property type="match status" value="1"/>
</dbReference>
<dbReference type="NCBIfam" id="TIGR01552">
    <property type="entry name" value="phd_fam"/>
    <property type="match status" value="1"/>
</dbReference>
<evidence type="ECO:0000256" key="1">
    <source>
        <dbReference type="ARBA" id="ARBA00009981"/>
    </source>
</evidence>
<protein>
    <submittedName>
        <fullName evidence="2">Type II toxin-antitoxin system Phd/YefM family antitoxin</fullName>
    </submittedName>
</protein>
<accession>A0ABV4U2K2</accession>
<dbReference type="RefSeq" id="WP_373657319.1">
    <property type="nucleotide sequence ID" value="NZ_JBGUAW010000016.1"/>
</dbReference>
<dbReference type="Proteomes" id="UP001575181">
    <property type="component" value="Unassembled WGS sequence"/>
</dbReference>